<dbReference type="GO" id="GO:0004348">
    <property type="term" value="F:glucosylceramidase activity"/>
    <property type="evidence" value="ECO:0007669"/>
    <property type="project" value="InterPro"/>
</dbReference>
<feature type="compositionally biased region" description="Low complexity" evidence="3">
    <location>
        <begin position="128"/>
        <end position="139"/>
    </location>
</feature>
<feature type="region of interest" description="Disordered" evidence="3">
    <location>
        <begin position="120"/>
        <end position="139"/>
    </location>
</feature>
<dbReference type="OrthoDB" id="2160638at2759"/>
<accession>A0A0F7ZGZ7</accession>
<evidence type="ECO:0000313" key="5">
    <source>
        <dbReference type="EMBL" id="KJZ71761.1"/>
    </source>
</evidence>
<evidence type="ECO:0000313" key="6">
    <source>
        <dbReference type="Proteomes" id="UP000054481"/>
    </source>
</evidence>
<proteinExistence type="predicted"/>
<keyword evidence="2" id="KW-0378">Hydrolase</keyword>
<dbReference type="InterPro" id="IPR001139">
    <property type="entry name" value="Glyco_hydro_30"/>
</dbReference>
<evidence type="ECO:0000256" key="3">
    <source>
        <dbReference type="SAM" id="MobiDB-lite"/>
    </source>
</evidence>
<dbReference type="AlphaFoldDB" id="A0A0F7ZGZ7"/>
<evidence type="ECO:0000256" key="1">
    <source>
        <dbReference type="ARBA" id="ARBA00022729"/>
    </source>
</evidence>
<feature type="signal peptide" evidence="4">
    <location>
        <begin position="1"/>
        <end position="17"/>
    </location>
</feature>
<keyword evidence="1 4" id="KW-0732">Signal</keyword>
<reference evidence="5 6" key="1">
    <citation type="journal article" date="2014" name="Genome Biol. Evol.">
        <title>Comparative genomics and transcriptomics analyses reveal divergent lifestyle features of nematode endoparasitic fungus Hirsutella minnesotensis.</title>
        <authorList>
            <person name="Lai Y."/>
            <person name="Liu K."/>
            <person name="Zhang X."/>
            <person name="Zhang X."/>
            <person name="Li K."/>
            <person name="Wang N."/>
            <person name="Shu C."/>
            <person name="Wu Y."/>
            <person name="Wang C."/>
            <person name="Bushley K.E."/>
            <person name="Xiang M."/>
            <person name="Liu X."/>
        </authorList>
    </citation>
    <scope>NUCLEOTIDE SEQUENCE [LARGE SCALE GENOMIC DNA]</scope>
    <source>
        <strain evidence="5 6">3608</strain>
    </source>
</reference>
<gene>
    <name evidence="5" type="ORF">HIM_08846</name>
</gene>
<feature type="chain" id="PRO_5002525718" evidence="4">
    <location>
        <begin position="18"/>
        <end position="139"/>
    </location>
</feature>
<dbReference type="Gene3D" id="3.20.20.80">
    <property type="entry name" value="Glycosidases"/>
    <property type="match status" value="1"/>
</dbReference>
<dbReference type="GO" id="GO:0006665">
    <property type="term" value="P:sphingolipid metabolic process"/>
    <property type="evidence" value="ECO:0007669"/>
    <property type="project" value="InterPro"/>
</dbReference>
<keyword evidence="6" id="KW-1185">Reference proteome</keyword>
<protein>
    <submittedName>
        <fullName evidence="5">Uncharacterized protein</fullName>
    </submittedName>
</protein>
<dbReference type="EMBL" id="KQ030562">
    <property type="protein sequence ID" value="KJZ71761.1"/>
    <property type="molecule type" value="Genomic_DNA"/>
</dbReference>
<sequence>MLLVILITATANVAAQGAPGMARAWTSSADGKYKLSKVDDASVMGSQESAGLDQWKLSMWEKSEQKQEIKGFGACVTDNIVAAFSRLSWRQRAEVLRELVGAAGLSFNLMRYTIAGSDLTNDTRRPTRTTTTAARSMLA</sequence>
<dbReference type="PRINTS" id="PR00843">
    <property type="entry name" value="GLHYDRLASE30"/>
</dbReference>
<name>A0A0F7ZGZ7_9HYPO</name>
<dbReference type="Proteomes" id="UP000054481">
    <property type="component" value="Unassembled WGS sequence"/>
</dbReference>
<dbReference type="GO" id="GO:0016020">
    <property type="term" value="C:membrane"/>
    <property type="evidence" value="ECO:0007669"/>
    <property type="project" value="GOC"/>
</dbReference>
<evidence type="ECO:0000256" key="2">
    <source>
        <dbReference type="ARBA" id="ARBA00022801"/>
    </source>
</evidence>
<evidence type="ECO:0000256" key="4">
    <source>
        <dbReference type="SAM" id="SignalP"/>
    </source>
</evidence>
<organism evidence="5 6">
    <name type="scientific">Hirsutella minnesotensis 3608</name>
    <dbReference type="NCBI Taxonomy" id="1043627"/>
    <lineage>
        <taxon>Eukaryota</taxon>
        <taxon>Fungi</taxon>
        <taxon>Dikarya</taxon>
        <taxon>Ascomycota</taxon>
        <taxon>Pezizomycotina</taxon>
        <taxon>Sordariomycetes</taxon>
        <taxon>Hypocreomycetidae</taxon>
        <taxon>Hypocreales</taxon>
        <taxon>Ophiocordycipitaceae</taxon>
        <taxon>Hirsutella</taxon>
    </lineage>
</organism>